<dbReference type="KEGG" id="clec:106660813"/>
<dbReference type="InterPro" id="IPR016095">
    <property type="entry name" value="Ribosomal_uL1_3-a/b-sand"/>
</dbReference>
<evidence type="ECO:0008006" key="7">
    <source>
        <dbReference type="Google" id="ProtNLM"/>
    </source>
</evidence>
<dbReference type="GO" id="GO:1990904">
    <property type="term" value="C:ribonucleoprotein complex"/>
    <property type="evidence" value="ECO:0007669"/>
    <property type="project" value="UniProtKB-KW"/>
</dbReference>
<dbReference type="OrthoDB" id="1747252at2759"/>
<dbReference type="InterPro" id="IPR023674">
    <property type="entry name" value="Ribosomal_uL1-like"/>
</dbReference>
<evidence type="ECO:0000256" key="2">
    <source>
        <dbReference type="ARBA" id="ARBA00022980"/>
    </source>
</evidence>
<name>A0A8I6R5K7_CIMLE</name>
<reference evidence="5" key="1">
    <citation type="submission" date="2022-01" db="UniProtKB">
        <authorList>
            <consortium name="EnsemblMetazoa"/>
        </authorList>
    </citation>
    <scope>IDENTIFICATION</scope>
</reference>
<protein>
    <recommendedName>
        <fullName evidence="7">39S ribosomal protein L1, mitochondrial</fullName>
    </recommendedName>
</protein>
<dbReference type="PANTHER" id="PTHR36427:SF3">
    <property type="entry name" value="LARGE RIBOSOMAL SUBUNIT PROTEIN UL1M"/>
    <property type="match status" value="1"/>
</dbReference>
<dbReference type="GO" id="GO:0005840">
    <property type="term" value="C:ribosome"/>
    <property type="evidence" value="ECO:0007669"/>
    <property type="project" value="UniProtKB-KW"/>
</dbReference>
<dbReference type="Proteomes" id="UP000494040">
    <property type="component" value="Unassembled WGS sequence"/>
</dbReference>
<dbReference type="RefSeq" id="XP_014239246.1">
    <property type="nucleotide sequence ID" value="XM_014383760.2"/>
</dbReference>
<evidence type="ECO:0000256" key="1">
    <source>
        <dbReference type="ARBA" id="ARBA00010531"/>
    </source>
</evidence>
<keyword evidence="2" id="KW-0689">Ribosomal protein</keyword>
<evidence type="ECO:0000313" key="6">
    <source>
        <dbReference type="Proteomes" id="UP000494040"/>
    </source>
</evidence>
<evidence type="ECO:0000313" key="5">
    <source>
        <dbReference type="EnsemblMetazoa" id="XP_014239246.1"/>
    </source>
</evidence>
<feature type="region of interest" description="Disordered" evidence="4">
    <location>
        <begin position="326"/>
        <end position="347"/>
    </location>
</feature>
<dbReference type="OMA" id="NVGTLDM"/>
<evidence type="ECO:0000256" key="4">
    <source>
        <dbReference type="SAM" id="MobiDB-lite"/>
    </source>
</evidence>
<dbReference type="PANTHER" id="PTHR36427">
    <property type="entry name" value="54S RIBOSOMAL PROTEIN L1, MITOCHONDRIAL"/>
    <property type="match status" value="1"/>
</dbReference>
<dbReference type="SUPFAM" id="SSF56808">
    <property type="entry name" value="Ribosomal protein L1"/>
    <property type="match status" value="1"/>
</dbReference>
<keyword evidence="3" id="KW-0687">Ribonucleoprotein</keyword>
<dbReference type="EnsemblMetazoa" id="XM_014383760.2">
    <property type="protein sequence ID" value="XP_014239246.1"/>
    <property type="gene ID" value="LOC106660813"/>
</dbReference>
<dbReference type="Gene3D" id="3.30.190.20">
    <property type="match status" value="1"/>
</dbReference>
<dbReference type="AlphaFoldDB" id="A0A8I6R5K7"/>
<sequence length="347" mass="40464">MDLSRTAFTLLSRPWSIYQRAVQFLPPLQAREYAARKGTREKARKKKVKVEVKKVGFIPHKLREKQKDKVTVSRRINEDHKKLPIDDVWITRFHQSKVYDFSEAVECHRETHHPHIYNCPNAPIKAFIELDLKSTKKNKYVEPFNKIAKIPNVFDHGEKRSILVFCKTQEVKDEAENAGANLIFDVDFVKKIQKGDVMLPDFQFILAHPNILAELVSLRPILRKKFPNPRDETLGPDIGNMVKTFQTGIHYYAMREESELDYGWIDTSIGTINMSNKQLEENMKYLLEDINKRRPKREGPFITRVLLKSEPSIEKFKIDLVPFLGEEEGKQDDGDSDDEELTIQQKT</sequence>
<keyword evidence="6" id="KW-1185">Reference proteome</keyword>
<organism evidence="5 6">
    <name type="scientific">Cimex lectularius</name>
    <name type="common">Bed bug</name>
    <name type="synonym">Acanthia lectularia</name>
    <dbReference type="NCBI Taxonomy" id="79782"/>
    <lineage>
        <taxon>Eukaryota</taxon>
        <taxon>Metazoa</taxon>
        <taxon>Ecdysozoa</taxon>
        <taxon>Arthropoda</taxon>
        <taxon>Hexapoda</taxon>
        <taxon>Insecta</taxon>
        <taxon>Pterygota</taxon>
        <taxon>Neoptera</taxon>
        <taxon>Paraneoptera</taxon>
        <taxon>Hemiptera</taxon>
        <taxon>Heteroptera</taxon>
        <taxon>Panheteroptera</taxon>
        <taxon>Cimicomorpha</taxon>
        <taxon>Cimicidae</taxon>
        <taxon>Cimex</taxon>
    </lineage>
</organism>
<dbReference type="Gene3D" id="3.40.50.790">
    <property type="match status" value="1"/>
</dbReference>
<proteinExistence type="inferred from homology"/>
<comment type="similarity">
    <text evidence="1">Belongs to the universal ribosomal protein uL1 family.</text>
</comment>
<accession>A0A8I6R5K7</accession>
<dbReference type="CTD" id="65008"/>
<dbReference type="InterPro" id="IPR028364">
    <property type="entry name" value="Ribosomal_uL1/biogenesis"/>
</dbReference>
<dbReference type="GeneID" id="106660813"/>
<dbReference type="Pfam" id="PF00687">
    <property type="entry name" value="Ribosomal_L1"/>
    <property type="match status" value="1"/>
</dbReference>
<evidence type="ECO:0000256" key="3">
    <source>
        <dbReference type="ARBA" id="ARBA00023274"/>
    </source>
</evidence>